<evidence type="ECO:0000313" key="1">
    <source>
        <dbReference type="EMBL" id="RQH53490.1"/>
    </source>
</evidence>
<sequence length="71" mass="8066">MVINIDSGALRPVKSLLPKQSIVNITNINLEQDKIVFQFNLTILTSEVPELSLQDLQVDEHLDENKNNHNN</sequence>
<protein>
    <submittedName>
        <fullName evidence="1">Uncharacterized protein</fullName>
    </submittedName>
</protein>
<dbReference type="EMBL" id="RCBY01000012">
    <property type="protein sequence ID" value="RQH53490.1"/>
    <property type="molecule type" value="Genomic_DNA"/>
</dbReference>
<dbReference type="OrthoDB" id="490425at2"/>
<keyword evidence="2" id="KW-1185">Reference proteome</keyword>
<evidence type="ECO:0000313" key="2">
    <source>
        <dbReference type="Proteomes" id="UP000269154"/>
    </source>
</evidence>
<proteinExistence type="predicted"/>
<dbReference type="Proteomes" id="UP000269154">
    <property type="component" value="Unassembled WGS sequence"/>
</dbReference>
<gene>
    <name evidence="1" type="ORF">D5R40_03685</name>
</gene>
<accession>A0A3N6P4G9</accession>
<dbReference type="AlphaFoldDB" id="A0A3N6P4G9"/>
<dbReference type="RefSeq" id="WP_124144227.1">
    <property type="nucleotide sequence ID" value="NZ_CAWOKI010000390.1"/>
</dbReference>
<comment type="caution">
    <text evidence="1">The sequence shown here is derived from an EMBL/GenBank/DDBJ whole genome shotgun (WGS) entry which is preliminary data.</text>
</comment>
<reference evidence="1 2" key="1">
    <citation type="journal article" date="2018" name="ACS Chem. Biol.">
        <title>Ketoreductase domain dysfunction expands chemodiversity: malyngamide biosynthesis in the cyanobacterium Okeania hirsuta.</title>
        <authorList>
            <person name="Moss N.A."/>
            <person name="Leao T."/>
            <person name="Rankin M."/>
            <person name="McCullough T.M."/>
            <person name="Qu P."/>
            <person name="Korobeynikov A."/>
            <person name="Smith J.L."/>
            <person name="Gerwick L."/>
            <person name="Gerwick W.H."/>
        </authorList>
    </citation>
    <scope>NUCLEOTIDE SEQUENCE [LARGE SCALE GENOMIC DNA]</scope>
    <source>
        <strain evidence="1 2">PAB10Feb10-1</strain>
    </source>
</reference>
<name>A0A3N6P4G9_9CYAN</name>
<organism evidence="1 2">
    <name type="scientific">Okeania hirsuta</name>
    <dbReference type="NCBI Taxonomy" id="1458930"/>
    <lineage>
        <taxon>Bacteria</taxon>
        <taxon>Bacillati</taxon>
        <taxon>Cyanobacteriota</taxon>
        <taxon>Cyanophyceae</taxon>
        <taxon>Oscillatoriophycideae</taxon>
        <taxon>Oscillatoriales</taxon>
        <taxon>Microcoleaceae</taxon>
        <taxon>Okeania</taxon>
    </lineage>
</organism>